<dbReference type="Pfam" id="PF00171">
    <property type="entry name" value="Aldedh"/>
    <property type="match status" value="1"/>
</dbReference>
<dbReference type="SUPFAM" id="SSF53720">
    <property type="entry name" value="ALDH-like"/>
    <property type="match status" value="1"/>
</dbReference>
<comment type="similarity">
    <text evidence="1">Belongs to the aldehyde dehydrogenase family.</text>
</comment>
<protein>
    <submittedName>
        <fullName evidence="4">Succinate semialdehyde dehydrogenase</fullName>
    </submittedName>
</protein>
<dbReference type="InterPro" id="IPR016163">
    <property type="entry name" value="Ald_DH_C"/>
</dbReference>
<dbReference type="InterPro" id="IPR016162">
    <property type="entry name" value="Ald_DH_N"/>
</dbReference>
<name>A0A542DG18_AMYCI</name>
<dbReference type="PANTHER" id="PTHR43353">
    <property type="entry name" value="SUCCINATE-SEMIALDEHYDE DEHYDROGENASE, MITOCHONDRIAL"/>
    <property type="match status" value="1"/>
</dbReference>
<dbReference type="InterPro" id="IPR016161">
    <property type="entry name" value="Ald_DH/histidinol_DH"/>
</dbReference>
<sequence length="495" mass="52342">MIGTIDEGPRMSTDSPATLLIDGRWRSGETNFDVVDPATQAVIGTATDGGEADAADALDAACRAFEAWRSTSAEQRGEFLRVAAAEIRDRVDPLAELLTSENGKPLRESAGELLGSARMLEWSAEEGRRAYGRVTPSSPSGPGLVLTAPVGPALAITPWNFPASMLIRKIGLALAAGVPLIVKPAEQTPLIATELVRIIEETGIPAGVLQSVTTSRPAEVAGTLLADKRLRKVSFTGSTEVGLGLLRGTGTHLRRTSLEMGGHSPAIVFADADLPAAAAGVAAAKFFNAGQSCIAINRLYVHREVHDEFLGLLEKKVAALRIGHGAATGTTIGPLIDRDGLDKVEHHVEDAVAHGARVLTGGTRWRPDDPELTGAFFEPTVLTGAGDDMVISRAETFGPVLPVYSFDTDEEAIERANATDYGLAAYLFGPDLDRIWTALDRLNFGVIGVNEGAPVRPELPFGGMKNSGQEREGGSEGIEAFLDTKAVSIKLRESR</sequence>
<organism evidence="4 5">
    <name type="scientific">Amycolatopsis cihanbeyliensis</name>
    <dbReference type="NCBI Taxonomy" id="1128664"/>
    <lineage>
        <taxon>Bacteria</taxon>
        <taxon>Bacillati</taxon>
        <taxon>Actinomycetota</taxon>
        <taxon>Actinomycetes</taxon>
        <taxon>Pseudonocardiales</taxon>
        <taxon>Pseudonocardiaceae</taxon>
        <taxon>Amycolatopsis</taxon>
    </lineage>
</organism>
<keyword evidence="5" id="KW-1185">Reference proteome</keyword>
<reference evidence="4 5" key="1">
    <citation type="submission" date="2019-06" db="EMBL/GenBank/DDBJ databases">
        <title>Sequencing the genomes of 1000 actinobacteria strains.</title>
        <authorList>
            <person name="Klenk H.-P."/>
        </authorList>
    </citation>
    <scope>NUCLEOTIDE SEQUENCE [LARGE SCALE GENOMIC DNA]</scope>
    <source>
        <strain evidence="4 5">DSM 45679</strain>
    </source>
</reference>
<dbReference type="FunFam" id="3.40.605.10:FF:000063">
    <property type="entry name" value="Succinate-semialdehyde dehydrogenase, mitochondrial"/>
    <property type="match status" value="1"/>
</dbReference>
<dbReference type="InterPro" id="IPR015590">
    <property type="entry name" value="Aldehyde_DH_dom"/>
</dbReference>
<dbReference type="AlphaFoldDB" id="A0A542DG18"/>
<accession>A0A542DG18</accession>
<proteinExistence type="inferred from homology"/>
<keyword evidence="2" id="KW-0560">Oxidoreductase</keyword>
<dbReference type="CDD" id="cd07103">
    <property type="entry name" value="ALDH_F5_SSADH_GabD"/>
    <property type="match status" value="1"/>
</dbReference>
<evidence type="ECO:0000256" key="2">
    <source>
        <dbReference type="ARBA" id="ARBA00023002"/>
    </source>
</evidence>
<dbReference type="FunFam" id="3.40.309.10:FF:000004">
    <property type="entry name" value="Succinate-semialdehyde dehydrogenase I"/>
    <property type="match status" value="1"/>
</dbReference>
<dbReference type="InterPro" id="IPR050740">
    <property type="entry name" value="Aldehyde_DH_Superfamily"/>
</dbReference>
<dbReference type="InterPro" id="IPR016160">
    <property type="entry name" value="Ald_DH_CS_CYS"/>
</dbReference>
<dbReference type="Gene3D" id="3.40.605.10">
    <property type="entry name" value="Aldehyde Dehydrogenase, Chain A, domain 1"/>
    <property type="match status" value="1"/>
</dbReference>
<dbReference type="PANTHER" id="PTHR43353:SF5">
    <property type="entry name" value="SUCCINATE-SEMIALDEHYDE DEHYDROGENASE, MITOCHONDRIAL"/>
    <property type="match status" value="1"/>
</dbReference>
<comment type="caution">
    <text evidence="4">The sequence shown here is derived from an EMBL/GenBank/DDBJ whole genome shotgun (WGS) entry which is preliminary data.</text>
</comment>
<dbReference type="GO" id="GO:0016620">
    <property type="term" value="F:oxidoreductase activity, acting on the aldehyde or oxo group of donors, NAD or NADP as acceptor"/>
    <property type="evidence" value="ECO:0007669"/>
    <property type="project" value="InterPro"/>
</dbReference>
<evidence type="ECO:0000313" key="4">
    <source>
        <dbReference type="EMBL" id="TQJ01981.1"/>
    </source>
</evidence>
<gene>
    <name evidence="4" type="ORF">FB471_1698</name>
</gene>
<feature type="domain" description="Aldehyde dehydrogenase" evidence="3">
    <location>
        <begin position="26"/>
        <end position="487"/>
    </location>
</feature>
<dbReference type="EMBL" id="VFML01000001">
    <property type="protein sequence ID" value="TQJ01981.1"/>
    <property type="molecule type" value="Genomic_DNA"/>
</dbReference>
<evidence type="ECO:0000313" key="5">
    <source>
        <dbReference type="Proteomes" id="UP000320876"/>
    </source>
</evidence>
<dbReference type="PROSITE" id="PS00070">
    <property type="entry name" value="ALDEHYDE_DEHYDR_CYS"/>
    <property type="match status" value="1"/>
</dbReference>
<dbReference type="Proteomes" id="UP000320876">
    <property type="component" value="Unassembled WGS sequence"/>
</dbReference>
<dbReference type="Gene3D" id="3.40.309.10">
    <property type="entry name" value="Aldehyde Dehydrogenase, Chain A, domain 2"/>
    <property type="match status" value="1"/>
</dbReference>
<evidence type="ECO:0000256" key="1">
    <source>
        <dbReference type="ARBA" id="ARBA00009986"/>
    </source>
</evidence>
<evidence type="ECO:0000259" key="3">
    <source>
        <dbReference type="Pfam" id="PF00171"/>
    </source>
</evidence>